<protein>
    <submittedName>
        <fullName evidence="1">Uncharacterized protein</fullName>
    </submittedName>
</protein>
<reference evidence="1 2" key="2">
    <citation type="journal article" date="2018" name="Plant J.">
        <title>The Physcomitrella patens chromosome-scale assembly reveals moss genome structure and evolution.</title>
        <authorList>
            <person name="Lang D."/>
            <person name="Ullrich K.K."/>
            <person name="Murat F."/>
            <person name="Fuchs J."/>
            <person name="Jenkins J."/>
            <person name="Haas F.B."/>
            <person name="Piednoel M."/>
            <person name="Gundlach H."/>
            <person name="Van Bel M."/>
            <person name="Meyberg R."/>
            <person name="Vives C."/>
            <person name="Morata J."/>
            <person name="Symeonidi A."/>
            <person name="Hiss M."/>
            <person name="Muchero W."/>
            <person name="Kamisugi Y."/>
            <person name="Saleh O."/>
            <person name="Blanc G."/>
            <person name="Decker E.L."/>
            <person name="van Gessel N."/>
            <person name="Grimwood J."/>
            <person name="Hayes R.D."/>
            <person name="Graham S.W."/>
            <person name="Gunter L.E."/>
            <person name="McDaniel S.F."/>
            <person name="Hoernstein S.N.W."/>
            <person name="Larsson A."/>
            <person name="Li F.W."/>
            <person name="Perroud P.F."/>
            <person name="Phillips J."/>
            <person name="Ranjan P."/>
            <person name="Rokshar D.S."/>
            <person name="Rothfels C.J."/>
            <person name="Schneider L."/>
            <person name="Shu S."/>
            <person name="Stevenson D.W."/>
            <person name="Thummler F."/>
            <person name="Tillich M."/>
            <person name="Villarreal Aguilar J.C."/>
            <person name="Widiez T."/>
            <person name="Wong G.K."/>
            <person name="Wymore A."/>
            <person name="Zhang Y."/>
            <person name="Zimmer A.D."/>
            <person name="Quatrano R.S."/>
            <person name="Mayer K.F.X."/>
            <person name="Goodstein D."/>
            <person name="Casacuberta J.M."/>
            <person name="Vandepoele K."/>
            <person name="Reski R."/>
            <person name="Cuming A.C."/>
            <person name="Tuskan G.A."/>
            <person name="Maumus F."/>
            <person name="Salse J."/>
            <person name="Schmutz J."/>
            <person name="Rensing S.A."/>
        </authorList>
    </citation>
    <scope>NUCLEOTIDE SEQUENCE [LARGE SCALE GENOMIC DNA]</scope>
    <source>
        <strain evidence="1 2">cv. Gransden 2004</strain>
    </source>
</reference>
<keyword evidence="2" id="KW-1185">Reference proteome</keyword>
<reference evidence="1 2" key="1">
    <citation type="journal article" date="2008" name="Science">
        <title>The Physcomitrella genome reveals evolutionary insights into the conquest of land by plants.</title>
        <authorList>
            <person name="Rensing S."/>
            <person name="Lang D."/>
            <person name="Zimmer A."/>
            <person name="Terry A."/>
            <person name="Salamov A."/>
            <person name="Shapiro H."/>
            <person name="Nishiyama T."/>
            <person name="Perroud P.-F."/>
            <person name="Lindquist E."/>
            <person name="Kamisugi Y."/>
            <person name="Tanahashi T."/>
            <person name="Sakakibara K."/>
            <person name="Fujita T."/>
            <person name="Oishi K."/>
            <person name="Shin-I T."/>
            <person name="Kuroki Y."/>
            <person name="Toyoda A."/>
            <person name="Suzuki Y."/>
            <person name="Hashimoto A."/>
            <person name="Yamaguchi K."/>
            <person name="Sugano A."/>
            <person name="Kohara Y."/>
            <person name="Fujiyama A."/>
            <person name="Anterola A."/>
            <person name="Aoki S."/>
            <person name="Ashton N."/>
            <person name="Barbazuk W.B."/>
            <person name="Barker E."/>
            <person name="Bennetzen J."/>
            <person name="Bezanilla M."/>
            <person name="Blankenship R."/>
            <person name="Cho S.H."/>
            <person name="Dutcher S."/>
            <person name="Estelle M."/>
            <person name="Fawcett J.A."/>
            <person name="Gundlach H."/>
            <person name="Hanada K."/>
            <person name="Heyl A."/>
            <person name="Hicks K.A."/>
            <person name="Hugh J."/>
            <person name="Lohr M."/>
            <person name="Mayer K."/>
            <person name="Melkozernov A."/>
            <person name="Murata T."/>
            <person name="Nelson D."/>
            <person name="Pils B."/>
            <person name="Prigge M."/>
            <person name="Reiss B."/>
            <person name="Renner T."/>
            <person name="Rombauts S."/>
            <person name="Rushton P."/>
            <person name="Sanderfoot A."/>
            <person name="Schween G."/>
            <person name="Shiu S.-H."/>
            <person name="Stueber K."/>
            <person name="Theodoulou F.L."/>
            <person name="Tu H."/>
            <person name="Van de Peer Y."/>
            <person name="Verrier P.J."/>
            <person name="Waters E."/>
            <person name="Wood A."/>
            <person name="Yang L."/>
            <person name="Cove D."/>
            <person name="Cuming A."/>
            <person name="Hasebe M."/>
            <person name="Lucas S."/>
            <person name="Mishler D.B."/>
            <person name="Reski R."/>
            <person name="Grigoriev I."/>
            <person name="Quatrano R.S."/>
            <person name="Boore J.L."/>
        </authorList>
    </citation>
    <scope>NUCLEOTIDE SEQUENCE [LARGE SCALE GENOMIC DNA]</scope>
    <source>
        <strain evidence="1 2">cv. Gransden 2004</strain>
    </source>
</reference>
<proteinExistence type="predicted"/>
<dbReference type="EMBL" id="ABEU02000026">
    <property type="status" value="NOT_ANNOTATED_CDS"/>
    <property type="molecule type" value="Genomic_DNA"/>
</dbReference>
<dbReference type="Gramene" id="Pp3c26_4050V3.2">
    <property type="protein sequence ID" value="PAC:32917599.CDS.1"/>
    <property type="gene ID" value="Pp3c26_4050"/>
</dbReference>
<dbReference type="EnsemblPlants" id="Pp3c26_4050V3.2">
    <property type="protein sequence ID" value="PAC:32917599.CDS.1"/>
    <property type="gene ID" value="Pp3c26_4050"/>
</dbReference>
<dbReference type="Proteomes" id="UP000006727">
    <property type="component" value="Chromosome 26"/>
</dbReference>
<organism evidence="1 2">
    <name type="scientific">Physcomitrium patens</name>
    <name type="common">Spreading-leaved earth moss</name>
    <name type="synonym">Physcomitrella patens</name>
    <dbReference type="NCBI Taxonomy" id="3218"/>
    <lineage>
        <taxon>Eukaryota</taxon>
        <taxon>Viridiplantae</taxon>
        <taxon>Streptophyta</taxon>
        <taxon>Embryophyta</taxon>
        <taxon>Bryophyta</taxon>
        <taxon>Bryophytina</taxon>
        <taxon>Bryopsida</taxon>
        <taxon>Funariidae</taxon>
        <taxon>Funariales</taxon>
        <taxon>Funariaceae</taxon>
        <taxon>Physcomitrium</taxon>
    </lineage>
</organism>
<reference evidence="1" key="3">
    <citation type="submission" date="2020-12" db="UniProtKB">
        <authorList>
            <consortium name="EnsemblPlants"/>
        </authorList>
    </citation>
    <scope>IDENTIFICATION</scope>
</reference>
<accession>A0A7I4ERQ1</accession>
<sequence>MTGISYHVSAAKSGIVSNIDTARDYACFRAVPAREWWKELRVLWKLVRLVLKALPTDAAESEGPAAEVH</sequence>
<evidence type="ECO:0000313" key="1">
    <source>
        <dbReference type="EnsemblPlants" id="PAC:32917599.CDS.1"/>
    </source>
</evidence>
<name>A0A7I4ERQ1_PHYPA</name>
<dbReference type="AlphaFoldDB" id="A0A7I4ERQ1"/>
<evidence type="ECO:0000313" key="2">
    <source>
        <dbReference type="Proteomes" id="UP000006727"/>
    </source>
</evidence>